<dbReference type="SUPFAM" id="SSF51197">
    <property type="entry name" value="Clavaminate synthase-like"/>
    <property type="match status" value="1"/>
</dbReference>
<feature type="domain" description="JmjC" evidence="1">
    <location>
        <begin position="98"/>
        <end position="251"/>
    </location>
</feature>
<dbReference type="AlphaFoldDB" id="A0A1K1LRK6"/>
<dbReference type="PANTHER" id="PTHR12480">
    <property type="entry name" value="ARGININE DEMETHYLASE AND LYSYL-HYDROXYLASE JMJD"/>
    <property type="match status" value="1"/>
</dbReference>
<reference evidence="2 4" key="1">
    <citation type="submission" date="2016-11" db="EMBL/GenBank/DDBJ databases">
        <authorList>
            <person name="Jaros S."/>
            <person name="Januszkiewicz K."/>
            <person name="Wedrychowicz H."/>
        </authorList>
    </citation>
    <scope>NUCLEOTIDE SEQUENCE [LARGE SCALE GENOMIC DNA]</scope>
    <source>
        <strain evidence="2 4">DSM 784</strain>
    </source>
</reference>
<protein>
    <submittedName>
        <fullName evidence="2">Cupin-like domain-containing protein</fullName>
    </submittedName>
</protein>
<gene>
    <name evidence="2" type="ORF">SAMN05661012_00162</name>
    <name evidence="3" type="ORF">SR876_31580</name>
</gene>
<dbReference type="SMART" id="SM00558">
    <property type="entry name" value="JmjC"/>
    <property type="match status" value="1"/>
</dbReference>
<dbReference type="InterPro" id="IPR041667">
    <property type="entry name" value="Cupin_8"/>
</dbReference>
<dbReference type="GO" id="GO:0005737">
    <property type="term" value="C:cytoplasm"/>
    <property type="evidence" value="ECO:0007669"/>
    <property type="project" value="TreeGrafter"/>
</dbReference>
<dbReference type="OrthoDB" id="2942327at2"/>
<dbReference type="Gene3D" id="2.60.120.650">
    <property type="entry name" value="Cupin"/>
    <property type="match status" value="1"/>
</dbReference>
<evidence type="ECO:0000313" key="2">
    <source>
        <dbReference type="EMBL" id="SFW13508.1"/>
    </source>
</evidence>
<dbReference type="RefSeq" id="WP_072356709.1">
    <property type="nucleotide sequence ID" value="NZ_CP139972.1"/>
</dbReference>
<dbReference type="InterPro" id="IPR003347">
    <property type="entry name" value="JmjC_dom"/>
</dbReference>
<proteinExistence type="predicted"/>
<dbReference type="PROSITE" id="PS51184">
    <property type="entry name" value="JMJC"/>
    <property type="match status" value="1"/>
</dbReference>
<dbReference type="GO" id="GO:0106140">
    <property type="term" value="F:P-TEFb complex binding"/>
    <property type="evidence" value="ECO:0007669"/>
    <property type="project" value="TreeGrafter"/>
</dbReference>
<evidence type="ECO:0000313" key="4">
    <source>
        <dbReference type="Proteomes" id="UP000183788"/>
    </source>
</evidence>
<dbReference type="Pfam" id="PF13621">
    <property type="entry name" value="Cupin_8"/>
    <property type="match status" value="1"/>
</dbReference>
<dbReference type="Proteomes" id="UP000183788">
    <property type="component" value="Unassembled WGS sequence"/>
</dbReference>
<dbReference type="EMBL" id="CP140154">
    <property type="protein sequence ID" value="WQG89476.1"/>
    <property type="molecule type" value="Genomic_DNA"/>
</dbReference>
<evidence type="ECO:0000259" key="1">
    <source>
        <dbReference type="PROSITE" id="PS51184"/>
    </source>
</evidence>
<dbReference type="EMBL" id="FPIZ01000001">
    <property type="protein sequence ID" value="SFW13508.1"/>
    <property type="molecule type" value="Genomic_DNA"/>
</dbReference>
<name>A0A1K1LRK6_9BACT</name>
<keyword evidence="5" id="KW-1185">Reference proteome</keyword>
<reference evidence="3 5" key="2">
    <citation type="submission" date="2023-11" db="EMBL/GenBank/DDBJ databases">
        <title>MicrobeMod: A computational toolkit for identifying prokaryotic methylation and restriction-modification with nanopore sequencing.</title>
        <authorList>
            <person name="Crits-Christoph A."/>
            <person name="Kang S.C."/>
            <person name="Lee H."/>
            <person name="Ostrov N."/>
        </authorList>
    </citation>
    <scope>NUCLEOTIDE SEQUENCE [LARGE SCALE GENOMIC DNA]</scope>
    <source>
        <strain evidence="3 5">ATCC 23090</strain>
    </source>
</reference>
<evidence type="ECO:0000313" key="5">
    <source>
        <dbReference type="Proteomes" id="UP001326715"/>
    </source>
</evidence>
<dbReference type="Proteomes" id="UP001326715">
    <property type="component" value="Chromosome"/>
</dbReference>
<sequence length="270" mass="31392">MTFLPLFPQQRNIIRASTPEEYIDRSQPVLYDGVMQQWAAYPKWNILHLADKFGKWKVSADRKMNGQVSYIQTEMAAYADYIYNTADEVPYYGKSTLHLENNMVGEYQVPAAFHCWYKDYYTTRALTRRIELSCLYFGPSGARSNLHQDIWGSSFWNALFEGKKLWLFFPPEQEHLIYNGEFDPLTADPASFPMLRDTTPVVCIQEPGELIYCPANIWHWAIVLKPSLALSENFINGENYQVILRFFEKQGYANAARKMQEIAGIYLNKS</sequence>
<organism evidence="2 4">
    <name type="scientific">Chitinophaga sancti</name>
    <dbReference type="NCBI Taxonomy" id="1004"/>
    <lineage>
        <taxon>Bacteria</taxon>
        <taxon>Pseudomonadati</taxon>
        <taxon>Bacteroidota</taxon>
        <taxon>Chitinophagia</taxon>
        <taxon>Chitinophagales</taxon>
        <taxon>Chitinophagaceae</taxon>
        <taxon>Chitinophaga</taxon>
    </lineage>
</organism>
<dbReference type="InterPro" id="IPR050910">
    <property type="entry name" value="JMJD6_ArgDemeth/LysHydrox"/>
</dbReference>
<accession>A0A1K1LRK6</accession>
<evidence type="ECO:0000313" key="3">
    <source>
        <dbReference type="EMBL" id="WQG89476.1"/>
    </source>
</evidence>
<dbReference type="STRING" id="1004.SAMN05661012_00162"/>
<dbReference type="GO" id="GO:0033749">
    <property type="term" value="F:histone H4R3 demethylase activity"/>
    <property type="evidence" value="ECO:0007669"/>
    <property type="project" value="TreeGrafter"/>
</dbReference>
<dbReference type="PANTHER" id="PTHR12480:SF22">
    <property type="entry name" value="JMJC DOMAIN-CONTAINING PROTEIN"/>
    <property type="match status" value="1"/>
</dbReference>